<dbReference type="InterPro" id="IPR019734">
    <property type="entry name" value="TPR_rpt"/>
</dbReference>
<dbReference type="InterPro" id="IPR011990">
    <property type="entry name" value="TPR-like_helical_dom_sf"/>
</dbReference>
<evidence type="ECO:0008006" key="11">
    <source>
        <dbReference type="Google" id="ProtNLM"/>
    </source>
</evidence>
<dbReference type="PANTHER" id="PTHR10130:SF0">
    <property type="entry name" value="GH08708P"/>
    <property type="match status" value="1"/>
</dbReference>
<keyword evidence="6 8" id="KW-0802">TPR repeat</keyword>
<keyword evidence="5" id="KW-0677">Repeat</keyword>
<reference evidence="9 10" key="1">
    <citation type="submission" date="2024-10" db="EMBL/GenBank/DDBJ databases">
        <authorList>
            <person name="Kim D."/>
        </authorList>
    </citation>
    <scope>NUCLEOTIDE SEQUENCE [LARGE SCALE GENOMIC DNA]</scope>
    <source>
        <strain evidence="9">BH-2024</strain>
    </source>
</reference>
<protein>
    <recommendedName>
        <fullName evidence="11">Peroxisomal targeting signal 1 receptor</fullName>
    </recommendedName>
</protein>
<dbReference type="SMART" id="SM00028">
    <property type="entry name" value="TPR"/>
    <property type="match status" value="5"/>
</dbReference>
<dbReference type="EMBL" id="JBICBT010000128">
    <property type="protein sequence ID" value="KAL3122730.1"/>
    <property type="molecule type" value="Genomic_DNA"/>
</dbReference>
<sequence length="664" mass="74621">MLKQIFDPSEQCGAQNPLVTLSKNFGQTNSQIAEQKNTFDGPISTNYTGKLLAEEYLEKVAQRMPAQNTFDMRKIIEGLPTEEKREGTTMEQSWEKAQRKAMALEWSEQFMQNNQRNWADEFEQTLTMSRGKAAESETEGGQNEGIVSSTWAKDFLEHYDCFSENGGAAMASEWEREFLTRAEGRGASERHSPSGEMSFFDYESAWEAMHSKETQEKYQFSRENPFVGEQRAREKAEETFREGRVADSILHYEAAVRREPQNVELWHSLGIALAENEDDPRAISALRNALKLDPSHKPSLLALSVSLANESFDHLALHELHKWICVHEKKEMPRDSSENTSLFRQYTQLDGTEFSKIEQQFLASAGRDQSDKAELQNAMGVLYNLARDFDRAVDCVRSALSFRPEDPVLWNRLGATLANADRAAEAINAYKSALHLFPAYVRARYNLGIACTNLNSYKDAAAHFVTALQLQNAPENSQIWSKLRSAMIRLTGDDEPSTDCFDALERRQLDRIVTFLRHKNTFERMDAHFVGGWLNTCAPFAGQTGGRATEPPPTQRLAAGGTRRTIAVWLEGRGTAVKWAEETGADLERAEKWECMCSASRGLALPMADFVPIPPKGSITIGCSPGMARNSDFRFPISDIFGVGIPISEKILVAGIPTSDFRNF</sequence>
<gene>
    <name evidence="9" type="ORF">niasHT_005447</name>
</gene>
<evidence type="ECO:0000256" key="6">
    <source>
        <dbReference type="ARBA" id="ARBA00022803"/>
    </source>
</evidence>
<evidence type="ECO:0000256" key="2">
    <source>
        <dbReference type="ARBA" id="ARBA00004496"/>
    </source>
</evidence>
<evidence type="ECO:0000256" key="4">
    <source>
        <dbReference type="ARBA" id="ARBA00022490"/>
    </source>
</evidence>
<accession>A0ABD2M5C1</accession>
<organism evidence="9 10">
    <name type="scientific">Heterodera trifolii</name>
    <dbReference type="NCBI Taxonomy" id="157864"/>
    <lineage>
        <taxon>Eukaryota</taxon>
        <taxon>Metazoa</taxon>
        <taxon>Ecdysozoa</taxon>
        <taxon>Nematoda</taxon>
        <taxon>Chromadorea</taxon>
        <taxon>Rhabditida</taxon>
        <taxon>Tylenchina</taxon>
        <taxon>Tylenchomorpha</taxon>
        <taxon>Tylenchoidea</taxon>
        <taxon>Heteroderidae</taxon>
        <taxon>Heteroderinae</taxon>
        <taxon>Heterodera</taxon>
    </lineage>
</organism>
<feature type="repeat" description="TPR" evidence="8">
    <location>
        <begin position="263"/>
        <end position="296"/>
    </location>
</feature>
<evidence type="ECO:0000256" key="3">
    <source>
        <dbReference type="ARBA" id="ARBA00005348"/>
    </source>
</evidence>
<keyword evidence="10" id="KW-1185">Reference proteome</keyword>
<keyword evidence="4" id="KW-0963">Cytoplasm</keyword>
<dbReference type="PANTHER" id="PTHR10130">
    <property type="entry name" value="PEROXISOMAL TARGETING SIGNAL 1 RECEPTOR PEX5"/>
    <property type="match status" value="1"/>
</dbReference>
<keyword evidence="7" id="KW-0576">Peroxisome</keyword>
<evidence type="ECO:0000256" key="1">
    <source>
        <dbReference type="ARBA" id="ARBA00004275"/>
    </source>
</evidence>
<dbReference type="Pfam" id="PF13432">
    <property type="entry name" value="TPR_16"/>
    <property type="match status" value="2"/>
</dbReference>
<proteinExistence type="inferred from homology"/>
<feature type="repeat" description="TPR" evidence="8">
    <location>
        <begin position="373"/>
        <end position="406"/>
    </location>
</feature>
<dbReference type="PROSITE" id="PS50005">
    <property type="entry name" value="TPR"/>
    <property type="match status" value="3"/>
</dbReference>
<name>A0ABD2M5C1_9BILA</name>
<dbReference type="Gene3D" id="1.25.40.10">
    <property type="entry name" value="Tetratricopeptide repeat domain"/>
    <property type="match status" value="1"/>
</dbReference>
<evidence type="ECO:0000313" key="10">
    <source>
        <dbReference type="Proteomes" id="UP001620626"/>
    </source>
</evidence>
<dbReference type="SUPFAM" id="SSF48452">
    <property type="entry name" value="TPR-like"/>
    <property type="match status" value="1"/>
</dbReference>
<feature type="repeat" description="TPR" evidence="8">
    <location>
        <begin position="407"/>
        <end position="440"/>
    </location>
</feature>
<comment type="subcellular location">
    <subcellularLocation>
        <location evidence="2">Cytoplasm</location>
    </subcellularLocation>
    <subcellularLocation>
        <location evidence="1">Peroxisome</location>
    </subcellularLocation>
</comment>
<comment type="caution">
    <text evidence="9">The sequence shown here is derived from an EMBL/GenBank/DDBJ whole genome shotgun (WGS) entry which is preliminary data.</text>
</comment>
<dbReference type="InterPro" id="IPR024111">
    <property type="entry name" value="PEX5/PEX5L"/>
</dbReference>
<evidence type="ECO:0000313" key="9">
    <source>
        <dbReference type="EMBL" id="KAL3122730.1"/>
    </source>
</evidence>
<dbReference type="AlphaFoldDB" id="A0ABD2M5C1"/>
<evidence type="ECO:0000256" key="5">
    <source>
        <dbReference type="ARBA" id="ARBA00022737"/>
    </source>
</evidence>
<evidence type="ECO:0000256" key="8">
    <source>
        <dbReference type="PROSITE-ProRule" id="PRU00339"/>
    </source>
</evidence>
<dbReference type="GO" id="GO:0005777">
    <property type="term" value="C:peroxisome"/>
    <property type="evidence" value="ECO:0007669"/>
    <property type="project" value="UniProtKB-SubCell"/>
</dbReference>
<comment type="similarity">
    <text evidence="3">Belongs to the peroxisomal targeting signal receptor family.</text>
</comment>
<dbReference type="Proteomes" id="UP001620626">
    <property type="component" value="Unassembled WGS sequence"/>
</dbReference>
<evidence type="ECO:0000256" key="7">
    <source>
        <dbReference type="ARBA" id="ARBA00023140"/>
    </source>
</evidence>